<gene>
    <name evidence="1" type="ORF">HGRIS_014677</name>
</gene>
<dbReference type="Proteomes" id="UP001556367">
    <property type="component" value="Unassembled WGS sequence"/>
</dbReference>
<accession>A0ABR3JU92</accession>
<keyword evidence="2" id="KW-1185">Reference proteome</keyword>
<dbReference type="EMBL" id="JASNQZ010000003">
    <property type="protein sequence ID" value="KAL0959433.1"/>
    <property type="molecule type" value="Genomic_DNA"/>
</dbReference>
<proteinExistence type="predicted"/>
<protein>
    <submittedName>
        <fullName evidence="1">Uncharacterized protein</fullName>
    </submittedName>
</protein>
<evidence type="ECO:0000313" key="2">
    <source>
        <dbReference type="Proteomes" id="UP001556367"/>
    </source>
</evidence>
<name>A0ABR3JU92_9AGAR</name>
<reference evidence="2" key="1">
    <citation type="submission" date="2024-06" db="EMBL/GenBank/DDBJ databases">
        <title>Multi-omics analyses provide insights into the biosynthesis of the anticancer antibiotic pleurotin in Hohenbuehelia grisea.</title>
        <authorList>
            <person name="Weaver J.A."/>
            <person name="Alberti F."/>
        </authorList>
    </citation>
    <scope>NUCLEOTIDE SEQUENCE [LARGE SCALE GENOMIC DNA]</scope>
    <source>
        <strain evidence="2">T-177</strain>
    </source>
</reference>
<sequence>MGQKPDGETHRPRANIRRHHDWNCPTLKARKEVDPYTSAGSLLPELAAIKLGVEGIPPAGVDVLPRLTSTSARLCSITETPNVFNVIFLVLKMTKQANTNRPAFRALSKAFFEFPFGVHIPTILSELGSITTGVDELPMITIRTIDWLASTCQSPSNIMDGYSVSPKDLGDPECPRHNLLCPQSDCATGYKPGGIQDFERAPLTAKISCICAFDRTP</sequence>
<comment type="caution">
    <text evidence="1">The sequence shown here is derived from an EMBL/GenBank/DDBJ whole genome shotgun (WGS) entry which is preliminary data.</text>
</comment>
<evidence type="ECO:0000313" key="1">
    <source>
        <dbReference type="EMBL" id="KAL0959433.1"/>
    </source>
</evidence>
<organism evidence="1 2">
    <name type="scientific">Hohenbuehelia grisea</name>
    <dbReference type="NCBI Taxonomy" id="104357"/>
    <lineage>
        <taxon>Eukaryota</taxon>
        <taxon>Fungi</taxon>
        <taxon>Dikarya</taxon>
        <taxon>Basidiomycota</taxon>
        <taxon>Agaricomycotina</taxon>
        <taxon>Agaricomycetes</taxon>
        <taxon>Agaricomycetidae</taxon>
        <taxon>Agaricales</taxon>
        <taxon>Pleurotineae</taxon>
        <taxon>Pleurotaceae</taxon>
        <taxon>Hohenbuehelia</taxon>
    </lineage>
</organism>